<dbReference type="EMBL" id="JAJAUY010000049">
    <property type="protein sequence ID" value="MCB5180660.1"/>
    <property type="molecule type" value="Genomic_DNA"/>
</dbReference>
<dbReference type="Proteomes" id="UP001199054">
    <property type="component" value="Unassembled WGS sequence"/>
</dbReference>
<proteinExistence type="predicted"/>
<reference evidence="1 2" key="1">
    <citation type="submission" date="2021-10" db="EMBL/GenBank/DDBJ databases">
        <title>Streptomyces sp. strain SMC 277, a novel streptomycete isolated from soil.</title>
        <authorList>
            <person name="Chanama M."/>
        </authorList>
    </citation>
    <scope>NUCLEOTIDE SEQUENCE [LARGE SCALE GENOMIC DNA]</scope>
    <source>
        <strain evidence="1 2">SMC 277</strain>
    </source>
</reference>
<protein>
    <recommendedName>
        <fullName evidence="3">BioF2-like acetyltransferase domain-containing protein</fullName>
    </recommendedName>
</protein>
<name>A0ABS8B7S6_9ACTN</name>
<evidence type="ECO:0000313" key="1">
    <source>
        <dbReference type="EMBL" id="MCB5180660.1"/>
    </source>
</evidence>
<dbReference type="Gene3D" id="3.40.630.30">
    <property type="match status" value="1"/>
</dbReference>
<organism evidence="1 2">
    <name type="scientific">Streptomyces antimicrobicus</name>
    <dbReference type="NCBI Taxonomy" id="2883108"/>
    <lineage>
        <taxon>Bacteria</taxon>
        <taxon>Bacillati</taxon>
        <taxon>Actinomycetota</taxon>
        <taxon>Actinomycetes</taxon>
        <taxon>Kitasatosporales</taxon>
        <taxon>Streptomycetaceae</taxon>
        <taxon>Streptomyces</taxon>
    </lineage>
</organism>
<dbReference type="RefSeq" id="WP_226727530.1">
    <property type="nucleotide sequence ID" value="NZ_JAJAUY010000049.1"/>
</dbReference>
<dbReference type="InterPro" id="IPR016181">
    <property type="entry name" value="Acyl_CoA_acyltransferase"/>
</dbReference>
<gene>
    <name evidence="1" type="ORF">LG632_14860</name>
</gene>
<keyword evidence="2" id="KW-1185">Reference proteome</keyword>
<sequence length="392" mass="44648">MTRPSAAARSPLLRRLAMHAAYHWRNSGHRLLTAARTVWDTRDGALFPSVTSELGGMSVNYSGLAEGIAYTLEFTELRREGGGAAAKRTTGTVRGKELRDPARLAASDIRIVGTSATKARRLPRSASLVVPMRVHFVIDFDGTDDATARISKRERAQFRGALRRHAWTWAEEHAPEWFDRFYDRIYRATMHQRHGARERTETKEVSYEVLFRRGRMFLLSEGSEPVAGALCHWDRRSGTLTLRLLGVLDGDRRHLDSGAFKAVYHFLIGWCADHGVRALDFQGTEPFLSKGTYQWKRRFGTRVVLPPNHFGRKRLWFQVRRDTPEVRDYLVANPLLAENEDGALEAVYFYDAERPVRLDYAANSPGVSGVRHVDLDEFLASVPRARERKERV</sequence>
<comment type="caution">
    <text evidence="1">The sequence shown here is derived from an EMBL/GenBank/DDBJ whole genome shotgun (WGS) entry which is preliminary data.</text>
</comment>
<dbReference type="SUPFAM" id="SSF55729">
    <property type="entry name" value="Acyl-CoA N-acyltransferases (Nat)"/>
    <property type="match status" value="1"/>
</dbReference>
<accession>A0ABS8B7S6</accession>
<evidence type="ECO:0000313" key="2">
    <source>
        <dbReference type="Proteomes" id="UP001199054"/>
    </source>
</evidence>
<evidence type="ECO:0008006" key="3">
    <source>
        <dbReference type="Google" id="ProtNLM"/>
    </source>
</evidence>